<dbReference type="InterPro" id="IPR050903">
    <property type="entry name" value="Bact_Chemotaxis_MeTrfase"/>
</dbReference>
<dbReference type="InterPro" id="IPR000780">
    <property type="entry name" value="CheR_MeTrfase"/>
</dbReference>
<proteinExistence type="predicted"/>
<dbReference type="Proteomes" id="UP001630969">
    <property type="component" value="Unassembled WGS sequence"/>
</dbReference>
<dbReference type="Gene3D" id="1.10.155.10">
    <property type="entry name" value="Chemotaxis receptor methyltransferase CheR, N-terminal domain"/>
    <property type="match status" value="1"/>
</dbReference>
<name>A0ABW9GMQ8_9GAMM</name>
<dbReference type="Pfam" id="PF01739">
    <property type="entry name" value="CheR"/>
    <property type="match status" value="1"/>
</dbReference>
<dbReference type="PRINTS" id="PR00996">
    <property type="entry name" value="CHERMTFRASE"/>
</dbReference>
<comment type="catalytic activity">
    <reaction evidence="1 5">
        <text>L-glutamyl-[protein] + S-adenosyl-L-methionine = [protein]-L-glutamate 5-O-methyl ester + S-adenosyl-L-homocysteine</text>
        <dbReference type="Rhea" id="RHEA:24452"/>
        <dbReference type="Rhea" id="RHEA-COMP:10208"/>
        <dbReference type="Rhea" id="RHEA-COMP:10311"/>
        <dbReference type="ChEBI" id="CHEBI:29973"/>
        <dbReference type="ChEBI" id="CHEBI:57856"/>
        <dbReference type="ChEBI" id="CHEBI:59789"/>
        <dbReference type="ChEBI" id="CHEBI:82795"/>
        <dbReference type="EC" id="2.1.1.80"/>
    </reaction>
</comment>
<dbReference type="Gene3D" id="3.40.50.150">
    <property type="entry name" value="Vaccinia Virus protein VP39"/>
    <property type="match status" value="1"/>
</dbReference>
<dbReference type="PANTHER" id="PTHR24422">
    <property type="entry name" value="CHEMOTAXIS PROTEIN METHYLTRANSFERASE"/>
    <property type="match status" value="1"/>
</dbReference>
<dbReference type="PANTHER" id="PTHR24422:SF26">
    <property type="entry name" value="CHEMOTAXIS PROTEIN METHYLTRANSFERASE"/>
    <property type="match status" value="1"/>
</dbReference>
<evidence type="ECO:0000256" key="3">
    <source>
        <dbReference type="ARBA" id="ARBA00022679"/>
    </source>
</evidence>
<keyword evidence="8" id="KW-1185">Reference proteome</keyword>
<dbReference type="RefSeq" id="WP_392443401.1">
    <property type="nucleotide sequence ID" value="NZ_JBGXAX010000001.1"/>
</dbReference>
<sequence length="269" mass="30888">MLEHAVLSDQEFCQFQRWLHQTAGIDLSPAKKTLVSSRLAKRLSHYQLPSFGDYFRLIMHDDAKQELQLALDLLTTNETYFFREPKHFEFLSQQVLPGFPQGRPLRIWSAASSSGEEAYSLAMTLAERRPSAPWEILASDISSRVLAQARAGLYAMDRANNIPLSYLMKYCLKGIGLQEGTFLIDRTLRERVQFRQINLSKPLPELGQFDLIFIRNVMIYFNRETKVQVLARLEPLLRRGGYLIISHAESLHGMQSGLQLVSPSIYRKP</sequence>
<evidence type="ECO:0000256" key="5">
    <source>
        <dbReference type="PIRNR" id="PIRNR000410"/>
    </source>
</evidence>
<dbReference type="SMART" id="SM00138">
    <property type="entry name" value="MeTrc"/>
    <property type="match status" value="1"/>
</dbReference>
<dbReference type="EC" id="2.1.1.80" evidence="5"/>
<dbReference type="InterPro" id="IPR022641">
    <property type="entry name" value="CheR_N"/>
</dbReference>
<dbReference type="CDD" id="cd02440">
    <property type="entry name" value="AdoMet_MTases"/>
    <property type="match status" value="1"/>
</dbReference>
<dbReference type="InterPro" id="IPR029063">
    <property type="entry name" value="SAM-dependent_MTases_sf"/>
</dbReference>
<gene>
    <name evidence="7" type="ORF">ACEUDJ_06000</name>
</gene>
<evidence type="ECO:0000256" key="4">
    <source>
        <dbReference type="ARBA" id="ARBA00022691"/>
    </source>
</evidence>
<dbReference type="Pfam" id="PF03705">
    <property type="entry name" value="CheR_N"/>
    <property type="match status" value="1"/>
</dbReference>
<dbReference type="SUPFAM" id="SSF53335">
    <property type="entry name" value="S-adenosyl-L-methionine-dependent methyltransferases"/>
    <property type="match status" value="1"/>
</dbReference>
<evidence type="ECO:0000313" key="8">
    <source>
        <dbReference type="Proteomes" id="UP001630969"/>
    </source>
</evidence>
<dbReference type="InterPro" id="IPR026024">
    <property type="entry name" value="Chemotaxis_MeTrfase_CheR"/>
</dbReference>
<evidence type="ECO:0000313" key="7">
    <source>
        <dbReference type="EMBL" id="MFM4892429.1"/>
    </source>
</evidence>
<evidence type="ECO:0000256" key="2">
    <source>
        <dbReference type="ARBA" id="ARBA00022603"/>
    </source>
</evidence>
<dbReference type="EMBL" id="JBGXBU010000001">
    <property type="protein sequence ID" value="MFM4892429.1"/>
    <property type="molecule type" value="Genomic_DNA"/>
</dbReference>
<keyword evidence="3 5" id="KW-0808">Transferase</keyword>
<keyword evidence="4 5" id="KW-0949">S-adenosyl-L-methionine</keyword>
<dbReference type="InterPro" id="IPR036804">
    <property type="entry name" value="CheR_N_sf"/>
</dbReference>
<organism evidence="7 8">
    <name type="scientific">Aeromonas bivalvium</name>
    <dbReference type="NCBI Taxonomy" id="440079"/>
    <lineage>
        <taxon>Bacteria</taxon>
        <taxon>Pseudomonadati</taxon>
        <taxon>Pseudomonadota</taxon>
        <taxon>Gammaproteobacteria</taxon>
        <taxon>Aeromonadales</taxon>
        <taxon>Aeromonadaceae</taxon>
        <taxon>Aeromonas</taxon>
    </lineage>
</organism>
<dbReference type="SUPFAM" id="SSF47757">
    <property type="entry name" value="Chemotaxis receptor methyltransferase CheR, N-terminal domain"/>
    <property type="match status" value="1"/>
</dbReference>
<reference evidence="7 8" key="1">
    <citation type="submission" date="2024-09" db="EMBL/GenBank/DDBJ databases">
        <title>Aeromonas strains Genome sequencing and assembly.</title>
        <authorList>
            <person name="Hu X."/>
            <person name="Tang B."/>
        </authorList>
    </citation>
    <scope>NUCLEOTIDE SEQUENCE [LARGE SCALE GENOMIC DNA]</scope>
    <source>
        <strain evidence="7 8">NB23SCDHY001</strain>
    </source>
</reference>
<comment type="caution">
    <text evidence="7">The sequence shown here is derived from an EMBL/GenBank/DDBJ whole genome shotgun (WGS) entry which is preliminary data.</text>
</comment>
<keyword evidence="2 5" id="KW-0489">Methyltransferase</keyword>
<dbReference type="PIRSF" id="PIRSF000410">
    <property type="entry name" value="CheR"/>
    <property type="match status" value="1"/>
</dbReference>
<protein>
    <recommendedName>
        <fullName evidence="5">Chemotaxis protein methyltransferase</fullName>
        <ecNumber evidence="5">2.1.1.80</ecNumber>
    </recommendedName>
</protein>
<dbReference type="PROSITE" id="PS50123">
    <property type="entry name" value="CHER"/>
    <property type="match status" value="1"/>
</dbReference>
<dbReference type="GeneID" id="97219633"/>
<dbReference type="InterPro" id="IPR022642">
    <property type="entry name" value="CheR_C"/>
</dbReference>
<feature type="domain" description="CheR-type methyltransferase" evidence="6">
    <location>
        <begin position="1"/>
        <end position="269"/>
    </location>
</feature>
<comment type="function">
    <text evidence="5">Methylation of the membrane-bound methyl-accepting chemotaxis proteins (MCP) to form gamma-glutamyl methyl ester residues in MCP.</text>
</comment>
<evidence type="ECO:0000256" key="1">
    <source>
        <dbReference type="ARBA" id="ARBA00001541"/>
    </source>
</evidence>
<accession>A0ABW9GMQ8</accession>
<evidence type="ECO:0000259" key="6">
    <source>
        <dbReference type="PROSITE" id="PS50123"/>
    </source>
</evidence>